<dbReference type="Pfam" id="PF01370">
    <property type="entry name" value="Epimerase"/>
    <property type="match status" value="1"/>
</dbReference>
<dbReference type="CDD" id="cd05271">
    <property type="entry name" value="NDUFA9_like_SDR_a"/>
    <property type="match status" value="1"/>
</dbReference>
<name>A0A5R9J5Q2_9PROT</name>
<protein>
    <submittedName>
        <fullName evidence="2">Complex I NDUFA9 subunit family protein</fullName>
    </submittedName>
</protein>
<dbReference type="PANTHER" id="PTHR12126:SF11">
    <property type="entry name" value="NADH DEHYDROGENASE [UBIQUINONE] 1 ALPHA SUBCOMPLEX SUBUNIT 9, MITOCHONDRIAL"/>
    <property type="match status" value="1"/>
</dbReference>
<dbReference type="RefSeq" id="WP_138325751.1">
    <property type="nucleotide sequence ID" value="NZ_VCDI01000003.1"/>
</dbReference>
<reference evidence="2 3" key="1">
    <citation type="submission" date="2019-05" db="EMBL/GenBank/DDBJ databases">
        <authorList>
            <person name="Pankratov T."/>
            <person name="Grouzdev D."/>
        </authorList>
    </citation>
    <scope>NUCLEOTIDE SEQUENCE [LARGE SCALE GENOMIC DNA]</scope>
    <source>
        <strain evidence="2 3">KEBCLARHB70R</strain>
    </source>
</reference>
<sequence>MATRSVATVFGGSGFLGRYVVKRLAQQGHVVRVAVRRPARANELRPMGRVGQVVPLYASLADEASIAQAVEGADIVVNLVGILAEARAGDFMRVHADGAGRVARLSAAAGAGALVQMSAIGAATDSPSLYGRSKQAGEQAVHDAFPAAVVLRPSIVFGPEDAFFNRFAGIARLAPVFPLFCGDTKFQPVYAGDVAEAVLRAVEIGAGGVFELGGPRVWSFRELMVWMLHELRRKPRIFEVPMGLARLQASILEHVPGKPLTRDQLTMLARDNVVSDGMAGFEELGIAPTPLELVVPGYLNRYRPGGGKRELPK</sequence>
<evidence type="ECO:0000313" key="3">
    <source>
        <dbReference type="Proteomes" id="UP000305654"/>
    </source>
</evidence>
<dbReference type="SUPFAM" id="SSF51735">
    <property type="entry name" value="NAD(P)-binding Rossmann-fold domains"/>
    <property type="match status" value="1"/>
</dbReference>
<organism evidence="2 3">
    <name type="scientific">Lichenicoccus roseus</name>
    <dbReference type="NCBI Taxonomy" id="2683649"/>
    <lineage>
        <taxon>Bacteria</taxon>
        <taxon>Pseudomonadati</taxon>
        <taxon>Pseudomonadota</taxon>
        <taxon>Alphaproteobacteria</taxon>
        <taxon>Acetobacterales</taxon>
        <taxon>Acetobacteraceae</taxon>
        <taxon>Lichenicoccus</taxon>
    </lineage>
</organism>
<evidence type="ECO:0000259" key="1">
    <source>
        <dbReference type="Pfam" id="PF01370"/>
    </source>
</evidence>
<dbReference type="AlphaFoldDB" id="A0A5R9J5Q2"/>
<dbReference type="Proteomes" id="UP000305654">
    <property type="component" value="Unassembled WGS sequence"/>
</dbReference>
<proteinExistence type="predicted"/>
<keyword evidence="3" id="KW-1185">Reference proteome</keyword>
<dbReference type="InterPro" id="IPR036291">
    <property type="entry name" value="NAD(P)-bd_dom_sf"/>
</dbReference>
<dbReference type="EMBL" id="VCDI01000003">
    <property type="protein sequence ID" value="TLU72289.1"/>
    <property type="molecule type" value="Genomic_DNA"/>
</dbReference>
<evidence type="ECO:0000313" key="2">
    <source>
        <dbReference type="EMBL" id="TLU72289.1"/>
    </source>
</evidence>
<gene>
    <name evidence="2" type="ORF">FE263_09365</name>
</gene>
<accession>A0A5R9J5Q2</accession>
<dbReference type="GO" id="GO:0044877">
    <property type="term" value="F:protein-containing complex binding"/>
    <property type="evidence" value="ECO:0007669"/>
    <property type="project" value="TreeGrafter"/>
</dbReference>
<dbReference type="InterPro" id="IPR001509">
    <property type="entry name" value="Epimerase_deHydtase"/>
</dbReference>
<feature type="domain" description="NAD-dependent epimerase/dehydratase" evidence="1">
    <location>
        <begin position="8"/>
        <end position="212"/>
    </location>
</feature>
<dbReference type="PANTHER" id="PTHR12126">
    <property type="entry name" value="NADH-UBIQUINONE OXIDOREDUCTASE 39 KDA SUBUNIT-RELATED"/>
    <property type="match status" value="1"/>
</dbReference>
<dbReference type="Gene3D" id="3.40.50.720">
    <property type="entry name" value="NAD(P)-binding Rossmann-like Domain"/>
    <property type="match status" value="1"/>
</dbReference>
<dbReference type="OrthoDB" id="9776313at2"/>
<comment type="caution">
    <text evidence="2">The sequence shown here is derived from an EMBL/GenBank/DDBJ whole genome shotgun (WGS) entry which is preliminary data.</text>
</comment>
<dbReference type="FunFam" id="3.40.50.720:FF:000702">
    <property type="entry name" value="NADH dehydrogenase (Ubiquinone)"/>
    <property type="match status" value="1"/>
</dbReference>
<dbReference type="InterPro" id="IPR051207">
    <property type="entry name" value="ComplexI_NDUFA9_subunit"/>
</dbReference>